<evidence type="ECO:0000259" key="10">
    <source>
        <dbReference type="Pfam" id="PF05699"/>
    </source>
</evidence>
<sequence length="636" mass="72245">MKRSRTSEIWSQFTVESEHNKIAVCNLCKQKCSFKTTVSNLKKHIHNKHVGVTPASSQLRQVQENLNTVCVAQTSTVQNVSSVDVVPLVGTIIENRPNASEARQMVQTQISMQVKKMTASQRVTIDEKLLMLFIKDFQPFSVVEDKGFREYTTALNPAYQLPTRQHISNTLMPAMYERVQTNAIKNITSLSLTTDLWTSASQESYIAVMAHYIDEEYRCRKILLECAPLPGSHTATNIAAEISRLMNDLSLEKKQILIITTDNARNMENAVKIHLGLKHFGCFAHTLNLVVENALEVEEVKTTIDTVKCIVSYYKRSTTAMEKLLRYQIQTGVAQPKRLLQSVPTRWNSVFFMLQRFLELEDALRSTSGLLEREIPMPSVEQWKICKDLCSILNPLQEVTQQMSGEDYVTGSLVIVFNRILLNVYENKISSSVHPEVAKSVNVIINQLKIRLGPIEHSGTFSICTLLDPRYKTHCFQDKTASEKAKKTLIELVATEIRKKNLNNSRPALPEPSTSAPSNISDKLSIWENLNEILGEVEPIQSPHACAIVEVQRYLEDKLLPLKDAQGNLLNPSDWWSNHKYVYPNLAQIYRIKCCAMSTSVSCERIFSKSGYIISDRRTRLKSEKVKQLMFLNVNM</sequence>
<evidence type="ECO:0000256" key="1">
    <source>
        <dbReference type="ARBA" id="ARBA00004123"/>
    </source>
</evidence>
<dbReference type="InterPro" id="IPR036236">
    <property type="entry name" value="Znf_C2H2_sf"/>
</dbReference>
<organism evidence="11 12">
    <name type="scientific">Operophtera brumata</name>
    <name type="common">Winter moth</name>
    <name type="synonym">Phalaena brumata</name>
    <dbReference type="NCBI Taxonomy" id="104452"/>
    <lineage>
        <taxon>Eukaryota</taxon>
        <taxon>Metazoa</taxon>
        <taxon>Ecdysozoa</taxon>
        <taxon>Arthropoda</taxon>
        <taxon>Hexapoda</taxon>
        <taxon>Insecta</taxon>
        <taxon>Pterygota</taxon>
        <taxon>Neoptera</taxon>
        <taxon>Endopterygota</taxon>
        <taxon>Lepidoptera</taxon>
        <taxon>Glossata</taxon>
        <taxon>Ditrysia</taxon>
        <taxon>Geometroidea</taxon>
        <taxon>Geometridae</taxon>
        <taxon>Larentiinae</taxon>
        <taxon>Operophtera</taxon>
    </lineage>
</organism>
<reference evidence="11 12" key="1">
    <citation type="journal article" date="2015" name="Genome Biol. Evol.">
        <title>The genome of winter moth (Operophtera brumata) provides a genomic perspective on sexual dimorphism and phenology.</title>
        <authorList>
            <person name="Derks M.F."/>
            <person name="Smit S."/>
            <person name="Salis L."/>
            <person name="Schijlen E."/>
            <person name="Bossers A."/>
            <person name="Mateman C."/>
            <person name="Pijl A.S."/>
            <person name="de Ridder D."/>
            <person name="Groenen M.A."/>
            <person name="Visser M.E."/>
            <person name="Megens H.J."/>
        </authorList>
    </citation>
    <scope>NUCLEOTIDE SEQUENCE [LARGE SCALE GENOMIC DNA]</scope>
    <source>
        <strain evidence="11">WM2013NL</strain>
        <tissue evidence="11">Head and thorax</tissue>
    </source>
</reference>
<evidence type="ECO:0000256" key="4">
    <source>
        <dbReference type="ARBA" id="ARBA00022833"/>
    </source>
</evidence>
<evidence type="ECO:0000256" key="2">
    <source>
        <dbReference type="ARBA" id="ARBA00022723"/>
    </source>
</evidence>
<accession>A0A0L7LFD6</accession>
<keyword evidence="8" id="KW-0539">Nucleus</keyword>
<dbReference type="EMBL" id="JTDY01001348">
    <property type="protein sequence ID" value="KOB74120.1"/>
    <property type="molecule type" value="Genomic_DNA"/>
</dbReference>
<dbReference type="SUPFAM" id="SSF140996">
    <property type="entry name" value="Hermes dimerisation domain"/>
    <property type="match status" value="1"/>
</dbReference>
<keyword evidence="12" id="KW-1185">Reference proteome</keyword>
<evidence type="ECO:0008006" key="13">
    <source>
        <dbReference type="Google" id="ProtNLM"/>
    </source>
</evidence>
<dbReference type="AlphaFoldDB" id="A0A0L7LFD6"/>
<dbReference type="Pfam" id="PF05699">
    <property type="entry name" value="Dimer_Tnp_hAT"/>
    <property type="match status" value="1"/>
</dbReference>
<evidence type="ECO:0000256" key="8">
    <source>
        <dbReference type="ARBA" id="ARBA00023242"/>
    </source>
</evidence>
<dbReference type="InterPro" id="IPR008906">
    <property type="entry name" value="HATC_C_dom"/>
</dbReference>
<keyword evidence="7" id="KW-0804">Transcription</keyword>
<dbReference type="InterPro" id="IPR052035">
    <property type="entry name" value="ZnF_BED_domain_contain"/>
</dbReference>
<dbReference type="Proteomes" id="UP000037510">
    <property type="component" value="Unassembled WGS sequence"/>
</dbReference>
<dbReference type="SUPFAM" id="SSF57667">
    <property type="entry name" value="beta-beta-alpha zinc fingers"/>
    <property type="match status" value="1"/>
</dbReference>
<dbReference type="GO" id="GO:0005634">
    <property type="term" value="C:nucleus"/>
    <property type="evidence" value="ECO:0007669"/>
    <property type="project" value="UniProtKB-SubCell"/>
</dbReference>
<comment type="subcellular location">
    <subcellularLocation>
        <location evidence="1">Nucleus</location>
    </subcellularLocation>
</comment>
<dbReference type="InterPro" id="IPR003656">
    <property type="entry name" value="Znf_BED"/>
</dbReference>
<evidence type="ECO:0000256" key="3">
    <source>
        <dbReference type="ARBA" id="ARBA00022771"/>
    </source>
</evidence>
<gene>
    <name evidence="11" type="ORF">OBRU01_02555</name>
</gene>
<keyword evidence="6" id="KW-0238">DNA-binding</keyword>
<dbReference type="SUPFAM" id="SSF53098">
    <property type="entry name" value="Ribonuclease H-like"/>
    <property type="match status" value="1"/>
</dbReference>
<dbReference type="SMART" id="SM00614">
    <property type="entry name" value="ZnF_BED"/>
    <property type="match status" value="1"/>
</dbReference>
<evidence type="ECO:0000256" key="7">
    <source>
        <dbReference type="ARBA" id="ARBA00023163"/>
    </source>
</evidence>
<feature type="domain" description="BED-type" evidence="9">
    <location>
        <begin position="7"/>
        <end position="49"/>
    </location>
</feature>
<evidence type="ECO:0000256" key="5">
    <source>
        <dbReference type="ARBA" id="ARBA00023015"/>
    </source>
</evidence>
<dbReference type="GO" id="GO:0046983">
    <property type="term" value="F:protein dimerization activity"/>
    <property type="evidence" value="ECO:0007669"/>
    <property type="project" value="InterPro"/>
</dbReference>
<dbReference type="STRING" id="104452.A0A0L7LFD6"/>
<protein>
    <recommendedName>
        <fullName evidence="13">BED-type domain-containing protein</fullName>
    </recommendedName>
</protein>
<dbReference type="GO" id="GO:0003677">
    <property type="term" value="F:DNA binding"/>
    <property type="evidence" value="ECO:0007669"/>
    <property type="project" value="UniProtKB-KW"/>
</dbReference>
<evidence type="ECO:0000259" key="9">
    <source>
        <dbReference type="Pfam" id="PF02892"/>
    </source>
</evidence>
<evidence type="ECO:0000313" key="12">
    <source>
        <dbReference type="Proteomes" id="UP000037510"/>
    </source>
</evidence>
<proteinExistence type="predicted"/>
<name>A0A0L7LFD6_OPEBR</name>
<comment type="caution">
    <text evidence="11">The sequence shown here is derived from an EMBL/GenBank/DDBJ whole genome shotgun (WGS) entry which is preliminary data.</text>
</comment>
<dbReference type="GO" id="GO:0008270">
    <property type="term" value="F:zinc ion binding"/>
    <property type="evidence" value="ECO:0007669"/>
    <property type="project" value="UniProtKB-KW"/>
</dbReference>
<dbReference type="InterPro" id="IPR012337">
    <property type="entry name" value="RNaseH-like_sf"/>
</dbReference>
<keyword evidence="2" id="KW-0479">Metal-binding</keyword>
<keyword evidence="4" id="KW-0862">Zinc</keyword>
<keyword evidence="5" id="KW-0805">Transcription regulation</keyword>
<evidence type="ECO:0000256" key="6">
    <source>
        <dbReference type="ARBA" id="ARBA00023125"/>
    </source>
</evidence>
<dbReference type="GO" id="GO:0009791">
    <property type="term" value="P:post-embryonic development"/>
    <property type="evidence" value="ECO:0007669"/>
    <property type="project" value="UniProtKB-ARBA"/>
</dbReference>
<keyword evidence="3" id="KW-0863">Zinc-finger</keyword>
<dbReference type="PANTHER" id="PTHR46481">
    <property type="entry name" value="ZINC FINGER BED DOMAIN-CONTAINING PROTEIN 4"/>
    <property type="match status" value="1"/>
</dbReference>
<evidence type="ECO:0000313" key="11">
    <source>
        <dbReference type="EMBL" id="KOB74120.1"/>
    </source>
</evidence>
<dbReference type="Pfam" id="PF02892">
    <property type="entry name" value="zf-BED"/>
    <property type="match status" value="1"/>
</dbReference>
<dbReference type="PANTHER" id="PTHR46481:SF10">
    <property type="entry name" value="ZINC FINGER BED DOMAIN-CONTAINING PROTEIN 39"/>
    <property type="match status" value="1"/>
</dbReference>
<feature type="domain" description="HAT C-terminal dimerisation" evidence="10">
    <location>
        <begin position="550"/>
        <end position="636"/>
    </location>
</feature>